<gene>
    <name evidence="1" type="ORF">ACFSUL_06815</name>
</gene>
<proteinExistence type="predicted"/>
<protein>
    <submittedName>
        <fullName evidence="1">Uncharacterized protein</fullName>
    </submittedName>
</protein>
<evidence type="ECO:0000313" key="1">
    <source>
        <dbReference type="EMBL" id="MFD2680464.1"/>
    </source>
</evidence>
<comment type="caution">
    <text evidence="1">The sequence shown here is derived from an EMBL/GenBank/DDBJ whole genome shotgun (WGS) entry which is preliminary data.</text>
</comment>
<accession>A0ABW5RQL5</accession>
<dbReference type="EMBL" id="JBHUMF010000015">
    <property type="protein sequence ID" value="MFD2680464.1"/>
    <property type="molecule type" value="Genomic_DNA"/>
</dbReference>
<keyword evidence="2" id="KW-1185">Reference proteome</keyword>
<dbReference type="RefSeq" id="WP_377933886.1">
    <property type="nucleotide sequence ID" value="NZ_JBHUMF010000015.1"/>
</dbReference>
<sequence>MKFTSINTTNIDELCIAFDSFLLDHDISFKYTNMMEENGILSFVFCNDPEKARSVEFDGRHCTGLDTEYIAKEVLEPVLPRLKAYARVKSS</sequence>
<organism evidence="1 2">
    <name type="scientific">Bacillus seohaeanensis</name>
    <dbReference type="NCBI Taxonomy" id="284580"/>
    <lineage>
        <taxon>Bacteria</taxon>
        <taxon>Bacillati</taxon>
        <taxon>Bacillota</taxon>
        <taxon>Bacilli</taxon>
        <taxon>Bacillales</taxon>
        <taxon>Bacillaceae</taxon>
        <taxon>Bacillus</taxon>
    </lineage>
</organism>
<dbReference type="Proteomes" id="UP001597506">
    <property type="component" value="Unassembled WGS sequence"/>
</dbReference>
<reference evidence="2" key="1">
    <citation type="journal article" date="2019" name="Int. J. Syst. Evol. Microbiol.">
        <title>The Global Catalogue of Microorganisms (GCM) 10K type strain sequencing project: providing services to taxonomists for standard genome sequencing and annotation.</title>
        <authorList>
            <consortium name="The Broad Institute Genomics Platform"/>
            <consortium name="The Broad Institute Genome Sequencing Center for Infectious Disease"/>
            <person name="Wu L."/>
            <person name="Ma J."/>
        </authorList>
    </citation>
    <scope>NUCLEOTIDE SEQUENCE [LARGE SCALE GENOMIC DNA]</scope>
    <source>
        <strain evidence="2">KCTC 3913</strain>
    </source>
</reference>
<evidence type="ECO:0000313" key="2">
    <source>
        <dbReference type="Proteomes" id="UP001597506"/>
    </source>
</evidence>
<name>A0ABW5RQL5_9BACI</name>